<feature type="region of interest" description="Disordered" evidence="1">
    <location>
        <begin position="1"/>
        <end position="29"/>
    </location>
</feature>
<evidence type="ECO:0000313" key="2">
    <source>
        <dbReference type="EMBL" id="ATE55489.1"/>
    </source>
</evidence>
<dbReference type="InterPro" id="IPR026337">
    <property type="entry name" value="AKG_HExxH"/>
</dbReference>
<dbReference type="Proteomes" id="UP000218505">
    <property type="component" value="Chromosome"/>
</dbReference>
<sequence>MRAGPARGRRPRPRAALTAGGGPRGVGPSRHRLPLRAFERICSGAATRREVALLREAEHSTRRLKLLAFADAVAALPDGLGPFTDVGAAWAVLADAERRSADVVADVLMHPTVGVWLGRALRQVLGARDDPTPLWSQVGGFHALAASAAVRTGLPCALPVPVLHGAVTLPTVGTFPVRTALPVGHARFALDAGGASVTVAGGREPLVVEPVRRHRLVGGGLVVEVVLDDSDPYREFGAPVPARPLDPAHRLEWAKHLDEAWELLARRHPGAAEELSSVLSSIVPLERSRPVFAASSADAFGCVAMSPKGSALELAEALVHEAQHSKVNALLPLVELERPDGMGYCAPWREDPRPLLGMLHGIYAFTAVVEFWRVERDLVPPSLRGLADYSLALRADQVGRAVARVRGAASLTGPGRLLVASASARLAVCGPVDVGERTSEAVRLTGAAHGVRWRLRHVRPAGDAVVALADAWRAGAPAPPGAVRGRVVPAAAPATARLPVLLKLREVDPDGFARIAAGTPGDPDSALCLGDVGTAVAGYARRIERADGDVEAWGGLGAALDSPALRERPEVVAAVRRALGGRPGGVPGPVELARWFDRRER</sequence>
<dbReference type="AlphaFoldDB" id="A0A290Z944"/>
<organism evidence="2 3">
    <name type="scientific">Actinosynnema pretiosum</name>
    <dbReference type="NCBI Taxonomy" id="42197"/>
    <lineage>
        <taxon>Bacteria</taxon>
        <taxon>Bacillati</taxon>
        <taxon>Actinomycetota</taxon>
        <taxon>Actinomycetes</taxon>
        <taxon>Pseudonocardiales</taxon>
        <taxon>Pseudonocardiaceae</taxon>
        <taxon>Actinosynnema</taxon>
    </lineage>
</organism>
<dbReference type="NCBIfam" id="TIGR04267">
    <property type="entry name" value="mod_HExxH"/>
    <property type="match status" value="1"/>
</dbReference>
<dbReference type="KEGG" id="apre:CNX65_21190"/>
<gene>
    <name evidence="2" type="ORF">CNX65_21190</name>
</gene>
<proteinExistence type="predicted"/>
<evidence type="ECO:0008006" key="4">
    <source>
        <dbReference type="Google" id="ProtNLM"/>
    </source>
</evidence>
<name>A0A290Z944_9PSEU</name>
<dbReference type="EMBL" id="CP023445">
    <property type="protein sequence ID" value="ATE55489.1"/>
    <property type="molecule type" value="Genomic_DNA"/>
</dbReference>
<reference evidence="2" key="1">
    <citation type="submission" date="2017-09" db="EMBL/GenBank/DDBJ databases">
        <title>Complete Genome Sequence of ansamitocin-producing Bacterium Actinosynnema pretiosum X47.</title>
        <authorList>
            <person name="Cao G."/>
            <person name="Zong G."/>
            <person name="Zhong C."/>
            <person name="Fu J."/>
        </authorList>
    </citation>
    <scope>NUCLEOTIDE SEQUENCE [LARGE SCALE GENOMIC DNA]</scope>
    <source>
        <strain evidence="2">X47</strain>
    </source>
</reference>
<keyword evidence="3" id="KW-1185">Reference proteome</keyword>
<accession>A0A290Z944</accession>
<protein>
    <recommendedName>
        <fullName evidence="4">HEXXH motif domain-containing protein</fullName>
    </recommendedName>
</protein>
<evidence type="ECO:0000256" key="1">
    <source>
        <dbReference type="SAM" id="MobiDB-lite"/>
    </source>
</evidence>
<evidence type="ECO:0000313" key="3">
    <source>
        <dbReference type="Proteomes" id="UP000218505"/>
    </source>
</evidence>